<feature type="compositionally biased region" description="Low complexity" evidence="2">
    <location>
        <begin position="201"/>
        <end position="214"/>
    </location>
</feature>
<feature type="coiled-coil region" evidence="1">
    <location>
        <begin position="700"/>
        <end position="797"/>
    </location>
</feature>
<evidence type="ECO:0000313" key="5">
    <source>
        <dbReference type="Proteomes" id="UP001158576"/>
    </source>
</evidence>
<feature type="compositionally biased region" description="Polar residues" evidence="2">
    <location>
        <begin position="119"/>
        <end position="128"/>
    </location>
</feature>
<feature type="compositionally biased region" description="Basic and acidic residues" evidence="2">
    <location>
        <begin position="129"/>
        <end position="144"/>
    </location>
</feature>
<reference evidence="4 5" key="1">
    <citation type="submission" date="2021-04" db="EMBL/GenBank/DDBJ databases">
        <authorList>
            <person name="Bliznina A."/>
        </authorList>
    </citation>
    <scope>NUCLEOTIDE SEQUENCE [LARGE SCALE GENOMIC DNA]</scope>
</reference>
<evidence type="ECO:0000256" key="2">
    <source>
        <dbReference type="SAM" id="MobiDB-lite"/>
    </source>
</evidence>
<feature type="region of interest" description="Disordered" evidence="2">
    <location>
        <begin position="1"/>
        <end position="373"/>
    </location>
</feature>
<feature type="compositionally biased region" description="Acidic residues" evidence="2">
    <location>
        <begin position="1"/>
        <end position="10"/>
    </location>
</feature>
<feature type="compositionally biased region" description="Pro residues" evidence="2">
    <location>
        <begin position="349"/>
        <end position="358"/>
    </location>
</feature>
<dbReference type="InterPro" id="IPR049390">
    <property type="entry name" value="FBF1_C"/>
</dbReference>
<dbReference type="EMBL" id="OU015566">
    <property type="protein sequence ID" value="CAG5106568.1"/>
    <property type="molecule type" value="Genomic_DNA"/>
</dbReference>
<accession>A0ABN7SU92</accession>
<evidence type="ECO:0000313" key="4">
    <source>
        <dbReference type="EMBL" id="CAG5106568.1"/>
    </source>
</evidence>
<proteinExistence type="predicted"/>
<feature type="compositionally biased region" description="Basic and acidic residues" evidence="2">
    <location>
        <begin position="181"/>
        <end position="195"/>
    </location>
</feature>
<dbReference type="Pfam" id="PF21007">
    <property type="entry name" value="FBF1"/>
    <property type="match status" value="1"/>
</dbReference>
<feature type="domain" description="Fas-binding factor 1 C-terminal" evidence="3">
    <location>
        <begin position="431"/>
        <end position="802"/>
    </location>
</feature>
<name>A0ABN7SU92_OIKDI</name>
<sequence length="855" mass="95636">MDFSDSDNDDSSWHSSDALPVVTGGVDEMDDALFGGLGASDKKLTQTTSAPAPGKKVSFTGQEGPTSSTTKTGGILKTTSAQHIPAPEQEKPTVAEKPKFDFNLDESDDNLDELLAPFTKSSNTSAVSKKQEKAKSPSTEKEFEFSDSVSAPNFHAASSAKKIEKPSTSMPEFEFTDDDDLLKSEPSEAPPEPRKMQPVASKSSVSSTGKMSDTSVKKPEKVNSSKSNEDIFASATSVPGFSDIDISESSISIQKPPAKKSSTRAASPPQESHDESFLADLLGTKKPEETTAERPKRAVSEPVSLGRSENGDGDTDDDTFNMFIKPKKKASSQETKRPTPIIEASPQVSNPPSPPPEKSPSQKPSFIPTPVSNYPAVQTTSAAQQVSESHLEELNSLRIEIQQLKSALSVKDAQLHELSSNNVGNNDRLSKELNLARQEANFAQQEKLNEAQRCQKRLDEAFVDHQAHVNRMKQAHMEASSMMRDEQESQIARIRKMHDEELQAYKTATETTRDVKDLLASVTVATQSLKEIAIRVEEETTKASDHSGIIHEMSALKAVIAAERKNFAAERERFTVMVQEMMKYNREQKEMSSNERLRLEAEIQRIETERRILEENKIQLEQEIQQKTHENIKYRNTLLDDHQKQIHKVAEMKQKVHEEWAELQNAKNSIFNSLKPDAFMKYEENLRQAAAAAASTKAGLREIELREKQLVEAKEEVTHEKRSLKLEREEITRLKASIRREEDEIKKRYSDFISDTAEGRTALEAAKRIEARANDKMRQAEQALQNLHSERVLLQQERRAIETLHRETAPPPAAFNFHEPGINFNESLRVNDLLLDDPMKTILAQNADLLKPVQF</sequence>
<evidence type="ECO:0000259" key="3">
    <source>
        <dbReference type="Pfam" id="PF21007"/>
    </source>
</evidence>
<dbReference type="Proteomes" id="UP001158576">
    <property type="component" value="Chromosome 1"/>
</dbReference>
<feature type="compositionally biased region" description="Basic and acidic residues" evidence="2">
    <location>
        <begin position="88"/>
        <end position="102"/>
    </location>
</feature>
<feature type="coiled-coil region" evidence="1">
    <location>
        <begin position="589"/>
        <end position="637"/>
    </location>
</feature>
<gene>
    <name evidence="4" type="ORF">OKIOD_LOCUS11665</name>
</gene>
<keyword evidence="1" id="KW-0175">Coiled coil</keyword>
<evidence type="ECO:0000256" key="1">
    <source>
        <dbReference type="SAM" id="Coils"/>
    </source>
</evidence>
<feature type="coiled-coil region" evidence="1">
    <location>
        <begin position="387"/>
        <end position="455"/>
    </location>
</feature>
<dbReference type="PANTHER" id="PTHR33689:SF1">
    <property type="entry name" value="FAS-BINDING FACTOR 1"/>
    <property type="match status" value="1"/>
</dbReference>
<dbReference type="InterPro" id="IPR033561">
    <property type="entry name" value="FBF1"/>
</dbReference>
<feature type="compositionally biased region" description="Basic and acidic residues" evidence="2">
    <location>
        <begin position="283"/>
        <end position="299"/>
    </location>
</feature>
<keyword evidence="5" id="KW-1185">Reference proteome</keyword>
<organism evidence="4 5">
    <name type="scientific">Oikopleura dioica</name>
    <name type="common">Tunicate</name>
    <dbReference type="NCBI Taxonomy" id="34765"/>
    <lineage>
        <taxon>Eukaryota</taxon>
        <taxon>Metazoa</taxon>
        <taxon>Chordata</taxon>
        <taxon>Tunicata</taxon>
        <taxon>Appendicularia</taxon>
        <taxon>Copelata</taxon>
        <taxon>Oikopleuridae</taxon>
        <taxon>Oikopleura</taxon>
    </lineage>
</organism>
<protein>
    <submittedName>
        <fullName evidence="4">Oidioi.mRNA.OKI2018_I69.chr1.g2900.t1.cds</fullName>
    </submittedName>
</protein>
<feature type="compositionally biased region" description="Low complexity" evidence="2">
    <location>
        <begin position="242"/>
        <end position="253"/>
    </location>
</feature>
<feature type="compositionally biased region" description="Polar residues" evidence="2">
    <location>
        <begin position="59"/>
        <end position="82"/>
    </location>
</feature>
<dbReference type="PANTHER" id="PTHR33689">
    <property type="entry name" value="FAS-BINDING FACTOR 1"/>
    <property type="match status" value="1"/>
</dbReference>
<feature type="compositionally biased region" description="Basic and acidic residues" evidence="2">
    <location>
        <begin position="215"/>
        <end position="229"/>
    </location>
</feature>
<feature type="compositionally biased region" description="Acidic residues" evidence="2">
    <location>
        <begin position="103"/>
        <end position="112"/>
    </location>
</feature>